<reference evidence="1" key="1">
    <citation type="submission" date="2020-09" db="EMBL/GenBank/DDBJ databases">
        <title>Genome-Enabled Discovery of Anthraquinone Biosynthesis in Senna tora.</title>
        <authorList>
            <person name="Kang S.-H."/>
            <person name="Pandey R.P."/>
            <person name="Lee C.-M."/>
            <person name="Sim J.-S."/>
            <person name="Jeong J.-T."/>
            <person name="Choi B.-S."/>
            <person name="Jung M."/>
            <person name="Ginzburg D."/>
            <person name="Zhao K."/>
            <person name="Won S.Y."/>
            <person name="Oh T.-J."/>
            <person name="Yu Y."/>
            <person name="Kim N.-H."/>
            <person name="Lee O.R."/>
            <person name="Lee T.-H."/>
            <person name="Bashyal P."/>
            <person name="Kim T.-S."/>
            <person name="Lee W.-H."/>
            <person name="Kawkins C."/>
            <person name="Kim C.-K."/>
            <person name="Kim J.S."/>
            <person name="Ahn B.O."/>
            <person name="Rhee S.Y."/>
            <person name="Sohng J.K."/>
        </authorList>
    </citation>
    <scope>NUCLEOTIDE SEQUENCE</scope>
    <source>
        <tissue evidence="1">Leaf</tissue>
    </source>
</reference>
<dbReference type="AlphaFoldDB" id="A0A834SFV1"/>
<dbReference type="EMBL" id="JAAIUW010000013">
    <property type="protein sequence ID" value="KAF7802726.1"/>
    <property type="molecule type" value="Genomic_DNA"/>
</dbReference>
<keyword evidence="2" id="KW-1185">Reference proteome</keyword>
<dbReference type="Proteomes" id="UP000634136">
    <property type="component" value="Unassembled WGS sequence"/>
</dbReference>
<evidence type="ECO:0000313" key="2">
    <source>
        <dbReference type="Proteomes" id="UP000634136"/>
    </source>
</evidence>
<evidence type="ECO:0000313" key="1">
    <source>
        <dbReference type="EMBL" id="KAF7802726.1"/>
    </source>
</evidence>
<proteinExistence type="predicted"/>
<name>A0A834SFV1_9FABA</name>
<sequence length="56" mass="6525">MWTTHEECENLIKEEWEKGITTGTVGVGARLEGVKETLTKWNKEEFGNVNTRIRKF</sequence>
<organism evidence="1 2">
    <name type="scientific">Senna tora</name>
    <dbReference type="NCBI Taxonomy" id="362788"/>
    <lineage>
        <taxon>Eukaryota</taxon>
        <taxon>Viridiplantae</taxon>
        <taxon>Streptophyta</taxon>
        <taxon>Embryophyta</taxon>
        <taxon>Tracheophyta</taxon>
        <taxon>Spermatophyta</taxon>
        <taxon>Magnoliopsida</taxon>
        <taxon>eudicotyledons</taxon>
        <taxon>Gunneridae</taxon>
        <taxon>Pentapetalae</taxon>
        <taxon>rosids</taxon>
        <taxon>fabids</taxon>
        <taxon>Fabales</taxon>
        <taxon>Fabaceae</taxon>
        <taxon>Caesalpinioideae</taxon>
        <taxon>Cassia clade</taxon>
        <taxon>Senna</taxon>
    </lineage>
</organism>
<protein>
    <submittedName>
        <fullName evidence="1">Putative aminocyclopropanecarboxylate oxidase</fullName>
    </submittedName>
</protein>
<dbReference type="OrthoDB" id="1433961at2759"/>
<accession>A0A834SFV1</accession>
<comment type="caution">
    <text evidence="1">The sequence shown here is derived from an EMBL/GenBank/DDBJ whole genome shotgun (WGS) entry which is preliminary data.</text>
</comment>
<gene>
    <name evidence="1" type="ORF">G2W53_041837</name>
</gene>